<accession>A0A248LM47</accession>
<dbReference type="Proteomes" id="UP000197424">
    <property type="component" value="Chromosome"/>
</dbReference>
<evidence type="ECO:0000313" key="11">
    <source>
        <dbReference type="EMBL" id="ASJ25436.1"/>
    </source>
</evidence>
<keyword evidence="2" id="KW-0813">Transport</keyword>
<dbReference type="AlphaFoldDB" id="A0A248LM47"/>
<reference evidence="12" key="1">
    <citation type="submission" date="2017-06" db="EMBL/GenBank/DDBJ databases">
        <title>Whole genome sequence of Laribacter hongkongensis LHGZ1.</title>
        <authorList>
            <person name="Chen D."/>
            <person name="Wu H."/>
            <person name="Chen J."/>
        </authorList>
    </citation>
    <scope>NUCLEOTIDE SEQUENCE [LARGE SCALE GENOMIC DNA]</scope>
    <source>
        <strain evidence="12">LHGZ1</strain>
    </source>
</reference>
<dbReference type="OrthoDB" id="9780160at2"/>
<keyword evidence="8 10" id="KW-0472">Membrane</keyword>
<keyword evidence="3" id="KW-0050">Antiport</keyword>
<protein>
    <recommendedName>
        <fullName evidence="9">Multidrug-efflux transporter</fullName>
    </recommendedName>
</protein>
<evidence type="ECO:0000313" key="12">
    <source>
        <dbReference type="Proteomes" id="UP000197424"/>
    </source>
</evidence>
<dbReference type="PIRSF" id="PIRSF006603">
    <property type="entry name" value="DinF"/>
    <property type="match status" value="1"/>
</dbReference>
<feature type="transmembrane region" description="Helical" evidence="10">
    <location>
        <begin position="60"/>
        <end position="81"/>
    </location>
</feature>
<dbReference type="GO" id="GO:0015297">
    <property type="term" value="F:antiporter activity"/>
    <property type="evidence" value="ECO:0007669"/>
    <property type="project" value="UniProtKB-KW"/>
</dbReference>
<evidence type="ECO:0000256" key="5">
    <source>
        <dbReference type="ARBA" id="ARBA00022692"/>
    </source>
</evidence>
<dbReference type="InterPro" id="IPR002528">
    <property type="entry name" value="MATE_fam"/>
</dbReference>
<sequence length="474" mass="50625">MPSAIPAPPRRAWRTESSALLRLATPMMIAQMAQVATGFVDTVMAGRVSPDDLAAVSIGSSILITVFLTLSGVIMALNPLIAHQLGARQFDRIGPVVRQGFWVAAGLGLFGLALMFALMPWLPGWLSLETSVADKVNGYLAGAALGVPGILLYRVLHAYSSSVNQTRPIMLVSLAALALNVPLNYMLIHGLFGLPALGGAGCGWATGIVFWFSFVALALYTRYSRAYDTCPVWQRLEAPSRQLIGQIQRLGLPIALSFFLEVSTFTFVTLLIARLGSTVVAGHQVVINFTTLTYMVPQCLAMALTVRVGHALGANNPQLARFRSLIGILLGAVTAIASSTLILFLRTPIAELYTPDPQVVALAASLMLFAVFYQFFDAIQTIATGALRGYKSTTGPMLVHLVVFWGLGLGGGSWLGLNQVTLLGHDLPTGAYGFWVALTLSLTLAAFILGAVLLHVSRQKLNDGRQPALHEALA</sequence>
<feature type="transmembrane region" description="Helical" evidence="10">
    <location>
        <begin position="432"/>
        <end position="456"/>
    </location>
</feature>
<feature type="transmembrane region" description="Helical" evidence="10">
    <location>
        <begin position="20"/>
        <end position="40"/>
    </location>
</feature>
<evidence type="ECO:0000256" key="1">
    <source>
        <dbReference type="ARBA" id="ARBA00004429"/>
    </source>
</evidence>
<dbReference type="CDD" id="cd13131">
    <property type="entry name" value="MATE_NorM_like"/>
    <property type="match status" value="1"/>
</dbReference>
<dbReference type="RefSeq" id="WP_088861296.1">
    <property type="nucleotide sequence ID" value="NZ_CP022115.1"/>
</dbReference>
<feature type="transmembrane region" description="Helical" evidence="10">
    <location>
        <begin position="285"/>
        <end position="304"/>
    </location>
</feature>
<dbReference type="InterPro" id="IPR048279">
    <property type="entry name" value="MdtK-like"/>
</dbReference>
<evidence type="ECO:0000256" key="9">
    <source>
        <dbReference type="ARBA" id="ARBA00031636"/>
    </source>
</evidence>
<dbReference type="GO" id="GO:0005886">
    <property type="term" value="C:plasma membrane"/>
    <property type="evidence" value="ECO:0007669"/>
    <property type="project" value="UniProtKB-SubCell"/>
</dbReference>
<keyword evidence="7" id="KW-0406">Ion transport</keyword>
<feature type="transmembrane region" description="Helical" evidence="10">
    <location>
        <begin position="139"/>
        <end position="156"/>
    </location>
</feature>
<dbReference type="PANTHER" id="PTHR43298:SF2">
    <property type="entry name" value="FMN_FAD EXPORTER YEEO-RELATED"/>
    <property type="match status" value="1"/>
</dbReference>
<proteinExistence type="predicted"/>
<organism evidence="11 12">
    <name type="scientific">Laribacter hongkongensis</name>
    <dbReference type="NCBI Taxonomy" id="168471"/>
    <lineage>
        <taxon>Bacteria</taxon>
        <taxon>Pseudomonadati</taxon>
        <taxon>Pseudomonadota</taxon>
        <taxon>Betaproteobacteria</taxon>
        <taxon>Neisseriales</taxon>
        <taxon>Aquaspirillaceae</taxon>
        <taxon>Laribacter</taxon>
    </lineage>
</organism>
<feature type="transmembrane region" description="Helical" evidence="10">
    <location>
        <begin position="357"/>
        <end position="376"/>
    </location>
</feature>
<keyword evidence="4" id="KW-1003">Cell membrane</keyword>
<dbReference type="GO" id="GO:0042910">
    <property type="term" value="F:xenobiotic transmembrane transporter activity"/>
    <property type="evidence" value="ECO:0007669"/>
    <property type="project" value="InterPro"/>
</dbReference>
<dbReference type="GO" id="GO:0006811">
    <property type="term" value="P:monoatomic ion transport"/>
    <property type="evidence" value="ECO:0007669"/>
    <property type="project" value="UniProtKB-KW"/>
</dbReference>
<feature type="transmembrane region" description="Helical" evidence="10">
    <location>
        <begin position="194"/>
        <end position="220"/>
    </location>
</feature>
<evidence type="ECO:0000256" key="4">
    <source>
        <dbReference type="ARBA" id="ARBA00022475"/>
    </source>
</evidence>
<evidence type="ECO:0000256" key="2">
    <source>
        <dbReference type="ARBA" id="ARBA00022448"/>
    </source>
</evidence>
<dbReference type="EMBL" id="CP022115">
    <property type="protein sequence ID" value="ASJ25436.1"/>
    <property type="molecule type" value="Genomic_DNA"/>
</dbReference>
<feature type="transmembrane region" description="Helical" evidence="10">
    <location>
        <begin position="397"/>
        <end position="417"/>
    </location>
</feature>
<feature type="transmembrane region" description="Helical" evidence="10">
    <location>
        <begin position="325"/>
        <end position="345"/>
    </location>
</feature>
<name>A0A248LM47_9NEIS</name>
<dbReference type="Pfam" id="PF01554">
    <property type="entry name" value="MatE"/>
    <property type="match status" value="2"/>
</dbReference>
<evidence type="ECO:0000256" key="10">
    <source>
        <dbReference type="SAM" id="Phobius"/>
    </source>
</evidence>
<feature type="transmembrane region" description="Helical" evidence="10">
    <location>
        <begin position="250"/>
        <end position="273"/>
    </location>
</feature>
<feature type="transmembrane region" description="Helical" evidence="10">
    <location>
        <begin position="168"/>
        <end position="188"/>
    </location>
</feature>
<dbReference type="PANTHER" id="PTHR43298">
    <property type="entry name" value="MULTIDRUG RESISTANCE PROTEIN NORM-RELATED"/>
    <property type="match status" value="1"/>
</dbReference>
<dbReference type="InterPro" id="IPR050222">
    <property type="entry name" value="MATE_MdtK"/>
</dbReference>
<keyword evidence="6 10" id="KW-1133">Transmembrane helix</keyword>
<evidence type="ECO:0000256" key="7">
    <source>
        <dbReference type="ARBA" id="ARBA00023065"/>
    </source>
</evidence>
<evidence type="ECO:0000256" key="3">
    <source>
        <dbReference type="ARBA" id="ARBA00022449"/>
    </source>
</evidence>
<evidence type="ECO:0000256" key="8">
    <source>
        <dbReference type="ARBA" id="ARBA00023136"/>
    </source>
</evidence>
<evidence type="ECO:0000256" key="6">
    <source>
        <dbReference type="ARBA" id="ARBA00022989"/>
    </source>
</evidence>
<dbReference type="NCBIfam" id="TIGR00797">
    <property type="entry name" value="matE"/>
    <property type="match status" value="1"/>
</dbReference>
<comment type="subcellular location">
    <subcellularLocation>
        <location evidence="1">Cell inner membrane</location>
        <topology evidence="1">Multi-pass membrane protein</topology>
    </subcellularLocation>
</comment>
<feature type="transmembrane region" description="Helical" evidence="10">
    <location>
        <begin position="101"/>
        <end position="119"/>
    </location>
</feature>
<keyword evidence="5 10" id="KW-0812">Transmembrane</keyword>
<gene>
    <name evidence="11" type="ORF">LHGZ1_2605</name>
</gene>